<feature type="compositionally biased region" description="Low complexity" evidence="1">
    <location>
        <begin position="13"/>
        <end position="73"/>
    </location>
</feature>
<name>A0A813FEV4_POLGL</name>
<evidence type="ECO:0000313" key="3">
    <source>
        <dbReference type="Proteomes" id="UP000654075"/>
    </source>
</evidence>
<feature type="region of interest" description="Disordered" evidence="1">
    <location>
        <begin position="1"/>
        <end position="73"/>
    </location>
</feature>
<evidence type="ECO:0000313" key="2">
    <source>
        <dbReference type="EMBL" id="CAE8612194.1"/>
    </source>
</evidence>
<comment type="caution">
    <text evidence="2">The sequence shown here is derived from an EMBL/GenBank/DDBJ whole genome shotgun (WGS) entry which is preliminary data.</text>
</comment>
<organism evidence="2 3">
    <name type="scientific">Polarella glacialis</name>
    <name type="common">Dinoflagellate</name>
    <dbReference type="NCBI Taxonomy" id="89957"/>
    <lineage>
        <taxon>Eukaryota</taxon>
        <taxon>Sar</taxon>
        <taxon>Alveolata</taxon>
        <taxon>Dinophyceae</taxon>
        <taxon>Suessiales</taxon>
        <taxon>Suessiaceae</taxon>
        <taxon>Polarella</taxon>
    </lineage>
</organism>
<sequence>MGGHVAVNFSGATKTTTTATTPTTTTTKTTTRTTTTTTNNNNTNNNNNKNNNTNNNTNKVNNNNNYNNNVNNNSTTFAQQKQKSIQPLHSPHLRRPLSALGEKLVAVVAVGSTAVSTKGYQQTTISKTHSKLLIPFS</sequence>
<dbReference type="EMBL" id="CAJNNV010025094">
    <property type="protein sequence ID" value="CAE8612194.1"/>
    <property type="molecule type" value="Genomic_DNA"/>
</dbReference>
<reference evidence="2" key="1">
    <citation type="submission" date="2021-02" db="EMBL/GenBank/DDBJ databases">
        <authorList>
            <person name="Dougan E. K."/>
            <person name="Rhodes N."/>
            <person name="Thang M."/>
            <person name="Chan C."/>
        </authorList>
    </citation>
    <scope>NUCLEOTIDE SEQUENCE</scope>
</reference>
<evidence type="ECO:0000256" key="1">
    <source>
        <dbReference type="SAM" id="MobiDB-lite"/>
    </source>
</evidence>
<dbReference type="AlphaFoldDB" id="A0A813FEV4"/>
<protein>
    <submittedName>
        <fullName evidence="2">Uncharacterized protein</fullName>
    </submittedName>
</protein>
<keyword evidence="3" id="KW-1185">Reference proteome</keyword>
<proteinExistence type="predicted"/>
<gene>
    <name evidence="2" type="ORF">PGLA1383_LOCUS29994</name>
</gene>
<accession>A0A813FEV4</accession>
<dbReference type="Proteomes" id="UP000654075">
    <property type="component" value="Unassembled WGS sequence"/>
</dbReference>